<keyword evidence="2" id="KW-1185">Reference proteome</keyword>
<evidence type="ECO:0000313" key="2">
    <source>
        <dbReference type="Proteomes" id="UP000008718"/>
    </source>
</evidence>
<dbReference type="HOGENOM" id="CLU_129874_2_2_10"/>
<dbReference type="InterPro" id="IPR012657">
    <property type="entry name" value="23S_rRNA-intervening_sequence"/>
</dbReference>
<dbReference type="RefSeq" id="WP_013444015.1">
    <property type="nucleotide sequence ID" value="NC_014734.1"/>
</dbReference>
<dbReference type="Gene3D" id="1.20.1440.60">
    <property type="entry name" value="23S rRNA-intervening sequence"/>
    <property type="match status" value="1"/>
</dbReference>
<evidence type="ECO:0000313" key="1">
    <source>
        <dbReference type="EMBL" id="ADQ78646.1"/>
    </source>
</evidence>
<dbReference type="PIRSF" id="PIRSF035652">
    <property type="entry name" value="CHP02436"/>
    <property type="match status" value="1"/>
</dbReference>
<reference evidence="1 2" key="2">
    <citation type="journal article" date="2011" name="Stand. Genomic Sci.">
        <title>Complete genome sequence of Paludibacter propionicigenes type strain (WB4).</title>
        <authorList>
            <person name="Gronow S."/>
            <person name="Munk C."/>
            <person name="Lapidus A."/>
            <person name="Nolan M."/>
            <person name="Lucas S."/>
            <person name="Hammon N."/>
            <person name="Deshpande S."/>
            <person name="Cheng J.F."/>
            <person name="Tapia R."/>
            <person name="Han C."/>
            <person name="Goodwin L."/>
            <person name="Pitluck S."/>
            <person name="Liolios K."/>
            <person name="Ivanova N."/>
            <person name="Mavromatis K."/>
            <person name="Mikhailova N."/>
            <person name="Pati A."/>
            <person name="Chen A."/>
            <person name="Palaniappan K."/>
            <person name="Land M."/>
            <person name="Hauser L."/>
            <person name="Chang Y.J."/>
            <person name="Jeffries C.D."/>
            <person name="Brambilla E."/>
            <person name="Rohde M."/>
            <person name="Goker M."/>
            <person name="Detter J.C."/>
            <person name="Woyke T."/>
            <person name="Bristow J."/>
            <person name="Eisen J.A."/>
            <person name="Markowitz V."/>
            <person name="Hugenholtz P."/>
            <person name="Kyrpides N.C."/>
            <person name="Klenk H.P."/>
        </authorList>
    </citation>
    <scope>NUCLEOTIDE SEQUENCE [LARGE SCALE GENOMIC DNA]</scope>
    <source>
        <strain evidence="2">DSM 17365 / JCM 13257 / WB4</strain>
    </source>
</reference>
<protein>
    <recommendedName>
        <fullName evidence="3">Four helix bundle protein</fullName>
    </recommendedName>
</protein>
<dbReference type="STRING" id="694427.Palpr_0487"/>
<evidence type="ECO:0008006" key="3">
    <source>
        <dbReference type="Google" id="ProtNLM"/>
    </source>
</evidence>
<dbReference type="AlphaFoldDB" id="E4T1Q2"/>
<dbReference type="KEGG" id="ppn:Palpr_0487"/>
<dbReference type="PANTHER" id="PTHR38471:SF2">
    <property type="entry name" value="FOUR HELIX BUNDLE PROTEIN"/>
    <property type="match status" value="1"/>
</dbReference>
<reference key="1">
    <citation type="submission" date="2010-11" db="EMBL/GenBank/DDBJ databases">
        <title>The complete genome of Paludibacter propionicigenes DSM 17365.</title>
        <authorList>
            <consortium name="US DOE Joint Genome Institute (JGI-PGF)"/>
            <person name="Lucas S."/>
            <person name="Copeland A."/>
            <person name="Lapidus A."/>
            <person name="Bruce D."/>
            <person name="Goodwin L."/>
            <person name="Pitluck S."/>
            <person name="Kyrpides N."/>
            <person name="Mavromatis K."/>
            <person name="Ivanova N."/>
            <person name="Munk A.C."/>
            <person name="Brettin T."/>
            <person name="Detter J.C."/>
            <person name="Han C."/>
            <person name="Tapia R."/>
            <person name="Land M."/>
            <person name="Hauser L."/>
            <person name="Markowitz V."/>
            <person name="Cheng J.-F."/>
            <person name="Hugenholtz P."/>
            <person name="Woyke T."/>
            <person name="Wu D."/>
            <person name="Gronow S."/>
            <person name="Wellnitz S."/>
            <person name="Brambilla E."/>
            <person name="Klenk H.-P."/>
            <person name="Eisen J.A."/>
        </authorList>
    </citation>
    <scope>NUCLEOTIDE SEQUENCE</scope>
    <source>
        <strain>WB4</strain>
    </source>
</reference>
<dbReference type="Pfam" id="PF05635">
    <property type="entry name" value="23S_rRNA_IVP"/>
    <property type="match status" value="1"/>
</dbReference>
<dbReference type="SUPFAM" id="SSF158446">
    <property type="entry name" value="IVS-encoded protein-like"/>
    <property type="match status" value="1"/>
</dbReference>
<sequence>MSESFDYNEKYRQRTKKFAVAIIVFYAKYCKQTEELRVIGKQLLRSGTSVAANFRAVTRGRSHAERFSKMCIVVEEIDETQFWFELIEESELLEKSTFSNLKNEINELVKIFTASKANMKK</sequence>
<dbReference type="NCBIfam" id="TIGR02436">
    <property type="entry name" value="four helix bundle protein"/>
    <property type="match status" value="1"/>
</dbReference>
<gene>
    <name evidence="1" type="ordered locus">Palpr_0487</name>
</gene>
<dbReference type="Proteomes" id="UP000008718">
    <property type="component" value="Chromosome"/>
</dbReference>
<dbReference type="InterPro" id="IPR036583">
    <property type="entry name" value="23S_rRNA_IVS_sf"/>
</dbReference>
<dbReference type="OrthoDB" id="285993at2"/>
<accession>E4T1Q2</accession>
<name>E4T1Q2_PALPW</name>
<dbReference type="PANTHER" id="PTHR38471">
    <property type="entry name" value="FOUR HELIX BUNDLE PROTEIN"/>
    <property type="match status" value="1"/>
</dbReference>
<proteinExistence type="predicted"/>
<dbReference type="EMBL" id="CP002345">
    <property type="protein sequence ID" value="ADQ78646.1"/>
    <property type="molecule type" value="Genomic_DNA"/>
</dbReference>
<organism evidence="1 2">
    <name type="scientific">Paludibacter propionicigenes (strain DSM 17365 / JCM 13257 / WB4)</name>
    <dbReference type="NCBI Taxonomy" id="694427"/>
    <lineage>
        <taxon>Bacteria</taxon>
        <taxon>Pseudomonadati</taxon>
        <taxon>Bacteroidota</taxon>
        <taxon>Bacteroidia</taxon>
        <taxon>Bacteroidales</taxon>
        <taxon>Paludibacteraceae</taxon>
        <taxon>Paludibacter</taxon>
    </lineage>
</organism>
<dbReference type="eggNOG" id="ENOG5032RWC">
    <property type="taxonomic scope" value="Bacteria"/>
</dbReference>